<feature type="binding site" evidence="7">
    <location>
        <position position="164"/>
    </location>
    <ligand>
        <name>substrate</name>
    </ligand>
</feature>
<evidence type="ECO:0000256" key="5">
    <source>
        <dbReference type="ARBA" id="ARBA00022840"/>
    </source>
</evidence>
<sequence>MRLEDDPAAPRAFSDGIAAIAERIDRPIVLVGLMGAGKSTVGRKLASLLHTGFVDADEAIEDAAQLSIAEIFEQFGEAYFRDGERRVIARLIEDGAAAKGGVIATGGGAFVNDETRALILKSAIAVWIDCDIDTLVERTSRRNTRPLLRDGNPHEILSRLYAQREPFYAEAQVRVASQSAPHHETAVAILEAIGKWL</sequence>
<evidence type="ECO:0000313" key="9">
    <source>
        <dbReference type="Proteomes" id="UP000473531"/>
    </source>
</evidence>
<dbReference type="PANTHER" id="PTHR21087">
    <property type="entry name" value="SHIKIMATE KINASE"/>
    <property type="match status" value="1"/>
</dbReference>
<dbReference type="Proteomes" id="UP000473531">
    <property type="component" value="Unassembled WGS sequence"/>
</dbReference>
<evidence type="ECO:0000256" key="1">
    <source>
        <dbReference type="ARBA" id="ARBA00022605"/>
    </source>
</evidence>
<reference evidence="8 9" key="1">
    <citation type="submission" date="2019-12" db="EMBL/GenBank/DDBJ databases">
        <title>Genomic-based taxomic classification of the family Erythrobacteraceae.</title>
        <authorList>
            <person name="Xu L."/>
        </authorList>
    </citation>
    <scope>NUCLEOTIDE SEQUENCE [LARGE SCALE GENOMIC DNA]</scope>
    <source>
        <strain evidence="8 9">KCTC 52259</strain>
    </source>
</reference>
<comment type="function">
    <text evidence="7">Catalyzes the specific phosphorylation of the 3-hydroxyl group of shikimic acid using ATP as a cosubstrate.</text>
</comment>
<dbReference type="PANTHER" id="PTHR21087:SF16">
    <property type="entry name" value="SHIKIMATE KINASE 1, CHLOROPLASTIC"/>
    <property type="match status" value="1"/>
</dbReference>
<name>A0A6L7GEH0_9SPHN</name>
<comment type="cofactor">
    <cofactor evidence="7">
        <name>Mg(2+)</name>
        <dbReference type="ChEBI" id="CHEBI:18420"/>
    </cofactor>
    <text evidence="7">Binds 1 Mg(2+) ion per subunit.</text>
</comment>
<keyword evidence="7" id="KW-0963">Cytoplasm</keyword>
<feature type="binding site" evidence="7">
    <location>
        <position position="57"/>
    </location>
    <ligand>
        <name>substrate</name>
    </ligand>
</feature>
<dbReference type="GO" id="GO:0009423">
    <property type="term" value="P:chorismate biosynthetic process"/>
    <property type="evidence" value="ECO:0007669"/>
    <property type="project" value="UniProtKB-UniRule"/>
</dbReference>
<dbReference type="AlphaFoldDB" id="A0A6L7GEH0"/>
<keyword evidence="9" id="KW-1185">Reference proteome</keyword>
<dbReference type="EMBL" id="WTYU01000001">
    <property type="protein sequence ID" value="MXP13885.1"/>
    <property type="molecule type" value="Genomic_DNA"/>
</dbReference>
<dbReference type="GO" id="GO:0005829">
    <property type="term" value="C:cytosol"/>
    <property type="evidence" value="ECO:0007669"/>
    <property type="project" value="TreeGrafter"/>
</dbReference>
<proteinExistence type="inferred from homology"/>
<dbReference type="NCBIfam" id="NF010552">
    <property type="entry name" value="PRK13946.1"/>
    <property type="match status" value="1"/>
</dbReference>
<dbReference type="GO" id="GO:0000287">
    <property type="term" value="F:magnesium ion binding"/>
    <property type="evidence" value="ECO:0007669"/>
    <property type="project" value="UniProtKB-UniRule"/>
</dbReference>
<feature type="binding site" evidence="7">
    <location>
        <position position="39"/>
    </location>
    <ligand>
        <name>Mg(2+)</name>
        <dbReference type="ChEBI" id="CHEBI:18420"/>
    </ligand>
</feature>
<protein>
    <recommendedName>
        <fullName evidence="7">Shikimate kinase</fullName>
        <shortName evidence="7">SK</shortName>
        <ecNumber evidence="7">2.7.1.71</ecNumber>
    </recommendedName>
</protein>
<evidence type="ECO:0000256" key="4">
    <source>
        <dbReference type="ARBA" id="ARBA00022777"/>
    </source>
</evidence>
<gene>
    <name evidence="7" type="primary">aroK</name>
    <name evidence="8" type="ORF">GRI44_03860</name>
</gene>
<feature type="binding site" evidence="7">
    <location>
        <begin position="35"/>
        <end position="40"/>
    </location>
    <ligand>
        <name>ATP</name>
        <dbReference type="ChEBI" id="CHEBI:30616"/>
    </ligand>
</feature>
<keyword evidence="6 7" id="KW-0057">Aromatic amino acid biosynthesis</keyword>
<dbReference type="Gene3D" id="3.40.50.300">
    <property type="entry name" value="P-loop containing nucleotide triphosphate hydrolases"/>
    <property type="match status" value="1"/>
</dbReference>
<feature type="binding site" evidence="7">
    <location>
        <position position="81"/>
    </location>
    <ligand>
        <name>substrate</name>
    </ligand>
</feature>
<dbReference type="InterPro" id="IPR031322">
    <property type="entry name" value="Shikimate/glucono_kinase"/>
</dbReference>
<evidence type="ECO:0000256" key="7">
    <source>
        <dbReference type="HAMAP-Rule" id="MF_00109"/>
    </source>
</evidence>
<accession>A0A6L7GEH0</accession>
<comment type="similarity">
    <text evidence="7">Belongs to the shikimate kinase family.</text>
</comment>
<dbReference type="EC" id="2.7.1.71" evidence="7"/>
<dbReference type="HAMAP" id="MF_00109">
    <property type="entry name" value="Shikimate_kinase"/>
    <property type="match status" value="1"/>
</dbReference>
<dbReference type="GO" id="GO:0004765">
    <property type="term" value="F:shikimate kinase activity"/>
    <property type="evidence" value="ECO:0007669"/>
    <property type="project" value="UniProtKB-UniRule"/>
</dbReference>
<keyword evidence="3 7" id="KW-0547">Nucleotide-binding</keyword>
<comment type="subunit">
    <text evidence="7">Monomer.</text>
</comment>
<dbReference type="GO" id="GO:0009073">
    <property type="term" value="P:aromatic amino acid family biosynthetic process"/>
    <property type="evidence" value="ECO:0007669"/>
    <property type="project" value="UniProtKB-KW"/>
</dbReference>
<feature type="binding site" evidence="7">
    <location>
        <position position="145"/>
    </location>
    <ligand>
        <name>ATP</name>
        <dbReference type="ChEBI" id="CHEBI:30616"/>
    </ligand>
</feature>
<dbReference type="SUPFAM" id="SSF52540">
    <property type="entry name" value="P-loop containing nucleoside triphosphate hydrolases"/>
    <property type="match status" value="1"/>
</dbReference>
<keyword evidence="2 7" id="KW-0808">Transferase</keyword>
<comment type="caution">
    <text evidence="8">The sequence shown here is derived from an EMBL/GenBank/DDBJ whole genome shotgun (WGS) entry which is preliminary data.</text>
</comment>
<comment type="pathway">
    <text evidence="7">Metabolic intermediate biosynthesis; chorismate biosynthesis; chorismate from D-erythrose 4-phosphate and phosphoenolpyruvate: step 5/7.</text>
</comment>
<organism evidence="8 9">
    <name type="scientific">Allopontixanthobacter confluentis</name>
    <dbReference type="NCBI Taxonomy" id="1849021"/>
    <lineage>
        <taxon>Bacteria</taxon>
        <taxon>Pseudomonadati</taxon>
        <taxon>Pseudomonadota</taxon>
        <taxon>Alphaproteobacteria</taxon>
        <taxon>Sphingomonadales</taxon>
        <taxon>Erythrobacteraceae</taxon>
        <taxon>Allopontixanthobacter</taxon>
    </lineage>
</organism>
<feature type="binding site" evidence="7">
    <location>
        <position position="107"/>
    </location>
    <ligand>
        <name>substrate</name>
    </ligand>
</feature>
<evidence type="ECO:0000256" key="2">
    <source>
        <dbReference type="ARBA" id="ARBA00022679"/>
    </source>
</evidence>
<dbReference type="InterPro" id="IPR027417">
    <property type="entry name" value="P-loop_NTPase"/>
</dbReference>
<keyword evidence="7" id="KW-0460">Magnesium</keyword>
<dbReference type="GO" id="GO:0008652">
    <property type="term" value="P:amino acid biosynthetic process"/>
    <property type="evidence" value="ECO:0007669"/>
    <property type="project" value="UniProtKB-KW"/>
</dbReference>
<comment type="catalytic activity">
    <reaction evidence="7">
        <text>shikimate + ATP = 3-phosphoshikimate + ADP + H(+)</text>
        <dbReference type="Rhea" id="RHEA:13121"/>
        <dbReference type="ChEBI" id="CHEBI:15378"/>
        <dbReference type="ChEBI" id="CHEBI:30616"/>
        <dbReference type="ChEBI" id="CHEBI:36208"/>
        <dbReference type="ChEBI" id="CHEBI:145989"/>
        <dbReference type="ChEBI" id="CHEBI:456216"/>
        <dbReference type="EC" id="2.7.1.71"/>
    </reaction>
</comment>
<keyword evidence="5 7" id="KW-0067">ATP-binding</keyword>
<keyword evidence="7" id="KW-0479">Metal-binding</keyword>
<dbReference type="GO" id="GO:0005524">
    <property type="term" value="F:ATP binding"/>
    <property type="evidence" value="ECO:0007669"/>
    <property type="project" value="UniProtKB-UniRule"/>
</dbReference>
<keyword evidence="1 7" id="KW-0028">Amino-acid biosynthesis</keyword>
<dbReference type="CDD" id="cd00464">
    <property type="entry name" value="SK"/>
    <property type="match status" value="1"/>
</dbReference>
<evidence type="ECO:0000256" key="6">
    <source>
        <dbReference type="ARBA" id="ARBA00023141"/>
    </source>
</evidence>
<dbReference type="OrthoDB" id="9800332at2"/>
<dbReference type="Pfam" id="PF01202">
    <property type="entry name" value="SKI"/>
    <property type="match status" value="1"/>
</dbReference>
<keyword evidence="4 7" id="KW-0418">Kinase</keyword>
<evidence type="ECO:0000256" key="3">
    <source>
        <dbReference type="ARBA" id="ARBA00022741"/>
    </source>
</evidence>
<comment type="caution">
    <text evidence="7">Lacks conserved residue(s) required for the propagation of feature annotation.</text>
</comment>
<dbReference type="RefSeq" id="WP_160600111.1">
    <property type="nucleotide sequence ID" value="NZ_WTYU01000001.1"/>
</dbReference>
<dbReference type="UniPathway" id="UPA00053">
    <property type="reaction ID" value="UER00088"/>
</dbReference>
<evidence type="ECO:0000313" key="8">
    <source>
        <dbReference type="EMBL" id="MXP13885.1"/>
    </source>
</evidence>
<dbReference type="PRINTS" id="PR01100">
    <property type="entry name" value="SHIKIMTKNASE"/>
</dbReference>
<comment type="subcellular location">
    <subcellularLocation>
        <location evidence="7">Cytoplasm</location>
    </subcellularLocation>
</comment>
<dbReference type="InterPro" id="IPR000623">
    <property type="entry name" value="Shikimate_kinase/TSH1"/>
</dbReference>